<dbReference type="Gene3D" id="2.120.10.30">
    <property type="entry name" value="TolB, C-terminal domain"/>
    <property type="match status" value="1"/>
</dbReference>
<accession>A0A2H0W930</accession>
<dbReference type="EMBL" id="PEZW01000009">
    <property type="protein sequence ID" value="PIS07867.1"/>
    <property type="molecule type" value="Genomic_DNA"/>
</dbReference>
<gene>
    <name evidence="1" type="ORF">COT78_01385</name>
</gene>
<dbReference type="InterPro" id="IPR011042">
    <property type="entry name" value="6-blade_b-propeller_TolB-like"/>
</dbReference>
<proteinExistence type="predicted"/>
<reference evidence="2" key="1">
    <citation type="submission" date="2017-09" db="EMBL/GenBank/DDBJ databases">
        <title>Depth-based differentiation of microbial function through sediment-hosted aquifers and enrichment of novel symbionts in the deep terrestrial subsurface.</title>
        <authorList>
            <person name="Probst A.J."/>
            <person name="Ladd B."/>
            <person name="Jarett J.K."/>
            <person name="Geller-Mcgrath D.E."/>
            <person name="Sieber C.M.K."/>
            <person name="Emerson J.B."/>
            <person name="Anantharaman K."/>
            <person name="Thomas B.C."/>
            <person name="Malmstrom R."/>
            <person name="Stieglmeier M."/>
            <person name="Klingl A."/>
            <person name="Woyke T."/>
            <person name="Ryan C.M."/>
            <person name="Banfield J.F."/>
        </authorList>
    </citation>
    <scope>NUCLEOTIDE SEQUENCE [LARGE SCALE GENOMIC DNA]</scope>
</reference>
<name>A0A2H0W930_9BACT</name>
<organism evidence="1 2">
    <name type="scientific">Candidatus Berkelbacteria bacterium CG10_big_fil_rev_8_21_14_0_10_43_13</name>
    <dbReference type="NCBI Taxonomy" id="1974514"/>
    <lineage>
        <taxon>Bacteria</taxon>
        <taxon>Candidatus Berkelbacteria</taxon>
    </lineage>
</organism>
<evidence type="ECO:0000313" key="1">
    <source>
        <dbReference type="EMBL" id="PIS07867.1"/>
    </source>
</evidence>
<dbReference type="AlphaFoldDB" id="A0A2H0W930"/>
<comment type="caution">
    <text evidence="1">The sequence shown here is derived from an EMBL/GenBank/DDBJ whole genome shotgun (WGS) entry which is preliminary data.</text>
</comment>
<sequence>MSSKDIFISTAILSTKEKTANRLIECGKIGGGTEAESFLFYIIDLPSPQNSAVTKKVLSVLHSKAKGTERLSADLYEDTLSEINQALGKLSQTSDNVWVGKLNAVIGLIDQNEILISQAGNVIGYIFRKNKISGLTESPDPNLSLPPSRTFTDITSGSILAGDQIVFGSSELFNRISVDRLRTIAQMETAGISALELKRYLRRTHPDGIGAIFLSALEEPSQGQNQETIYLDEIEDSALKSASKKIIPVWNKIRIETQEIWRDSSAVGNKLANKWHKSWREKVEPKSKRLFKSGKEKISRSLKSGQHKITELSYGRDNPSRLKIKAVPYHKNEKELSPFAKYWQNFTSNVGPILKSLFAAKNRRYLISIIILLILIVSYTKIKINNNNNKDKAAHQVEVASSYDKATDLFIKAKSDLASGSNSLDKFYQARDLAETAKEDKTNSDKASALIKQINLIVDDKTKTVRFYTATNYPLTSNINKIVLAGTAIYGVNSDNKIYMVDTRDEQPKLVGSLGTDTGKSTGVHYSESANAIFFETSGGKMLSFDISKNIVSTLTNADGSWKSANALGTYSGNIYLLDSTVGTVWKYTLSSGVYSTATDYTDTRTVSLKDARDIAIDGNIFILKADGTIVKFVKGAYQSDFAVRNIPPPQNTIGTPDQIFTSDTTNSLFVLDKKNNRIIKFDKSGEFNTQYVFDGVKLDSFVVDAKLQKIWGLADGKIYEGGL</sequence>
<protein>
    <recommendedName>
        <fullName evidence="3">PPM-type phosphatase domain-containing protein</fullName>
    </recommendedName>
</protein>
<evidence type="ECO:0008006" key="3">
    <source>
        <dbReference type="Google" id="ProtNLM"/>
    </source>
</evidence>
<evidence type="ECO:0000313" key="2">
    <source>
        <dbReference type="Proteomes" id="UP000231382"/>
    </source>
</evidence>
<dbReference type="SUPFAM" id="SSF63825">
    <property type="entry name" value="YWTD domain"/>
    <property type="match status" value="1"/>
</dbReference>
<dbReference type="Proteomes" id="UP000231382">
    <property type="component" value="Unassembled WGS sequence"/>
</dbReference>